<gene>
    <name evidence="8" type="ORF">HNQ52_000669</name>
</gene>
<evidence type="ECO:0000256" key="3">
    <source>
        <dbReference type="ARBA" id="ARBA00013194"/>
    </source>
</evidence>
<dbReference type="RefSeq" id="WP_183959668.1">
    <property type="nucleotide sequence ID" value="NZ_JACHHP010000001.1"/>
</dbReference>
<evidence type="ECO:0000256" key="1">
    <source>
        <dbReference type="ARBA" id="ARBA00000971"/>
    </source>
</evidence>
<reference evidence="8 9" key="1">
    <citation type="submission" date="2020-08" db="EMBL/GenBank/DDBJ databases">
        <title>Genomic Encyclopedia of Type Strains, Phase IV (KMG-IV): sequencing the most valuable type-strain genomes for metagenomic binning, comparative biology and taxonomic classification.</title>
        <authorList>
            <person name="Goeker M."/>
        </authorList>
    </citation>
    <scope>NUCLEOTIDE SEQUENCE [LARGE SCALE GENOMIC DNA]</scope>
    <source>
        <strain evidence="8 9">DSM 24163</strain>
    </source>
</reference>
<dbReference type="InterPro" id="IPR023058">
    <property type="entry name" value="PPIase_PpiC_CS"/>
</dbReference>
<dbReference type="EMBL" id="JACHHP010000001">
    <property type="protein sequence ID" value="MBB5207153.1"/>
    <property type="molecule type" value="Genomic_DNA"/>
</dbReference>
<keyword evidence="9" id="KW-1185">Reference proteome</keyword>
<dbReference type="EC" id="5.2.1.8" evidence="3"/>
<protein>
    <recommendedName>
        <fullName evidence="3">peptidylprolyl isomerase</fullName>
        <ecNumber evidence="3">5.2.1.8</ecNumber>
    </recommendedName>
</protein>
<dbReference type="PANTHER" id="PTHR47245:SF2">
    <property type="entry name" value="PEPTIDYL-PROLYL CIS-TRANS ISOMERASE HP_0175-RELATED"/>
    <property type="match status" value="1"/>
</dbReference>
<dbReference type="Gene3D" id="3.10.50.40">
    <property type="match status" value="1"/>
</dbReference>
<name>A0A7W8D6G0_9GAMM</name>
<evidence type="ECO:0000313" key="9">
    <source>
        <dbReference type="Proteomes" id="UP000521199"/>
    </source>
</evidence>
<dbReference type="InterPro" id="IPR050245">
    <property type="entry name" value="PrsA_foldase"/>
</dbReference>
<dbReference type="PANTHER" id="PTHR47245">
    <property type="entry name" value="PEPTIDYLPROLYL ISOMERASE"/>
    <property type="match status" value="1"/>
</dbReference>
<evidence type="ECO:0000259" key="7">
    <source>
        <dbReference type="PROSITE" id="PS50198"/>
    </source>
</evidence>
<dbReference type="SUPFAM" id="SSF109998">
    <property type="entry name" value="Triger factor/SurA peptide-binding domain-like"/>
    <property type="match status" value="1"/>
</dbReference>
<dbReference type="GO" id="GO:0003755">
    <property type="term" value="F:peptidyl-prolyl cis-trans isomerase activity"/>
    <property type="evidence" value="ECO:0007669"/>
    <property type="project" value="UniProtKB-KW"/>
</dbReference>
<comment type="similarity">
    <text evidence="2">Belongs to the PpiC/parvulin rotamase family.</text>
</comment>
<feature type="domain" description="PpiC" evidence="7">
    <location>
        <begin position="145"/>
        <end position="257"/>
    </location>
</feature>
<dbReference type="InterPro" id="IPR027304">
    <property type="entry name" value="Trigger_fact/SurA_dom_sf"/>
</dbReference>
<keyword evidence="5" id="KW-0413">Isomerase</keyword>
<dbReference type="Proteomes" id="UP000521199">
    <property type="component" value="Unassembled WGS sequence"/>
</dbReference>
<accession>A0A7W8D6G0</accession>
<evidence type="ECO:0000256" key="6">
    <source>
        <dbReference type="SAM" id="MobiDB-lite"/>
    </source>
</evidence>
<comment type="catalytic activity">
    <reaction evidence="1">
        <text>[protein]-peptidylproline (omega=180) = [protein]-peptidylproline (omega=0)</text>
        <dbReference type="Rhea" id="RHEA:16237"/>
        <dbReference type="Rhea" id="RHEA-COMP:10747"/>
        <dbReference type="Rhea" id="RHEA-COMP:10748"/>
        <dbReference type="ChEBI" id="CHEBI:83833"/>
        <dbReference type="ChEBI" id="CHEBI:83834"/>
        <dbReference type="EC" id="5.2.1.8"/>
    </reaction>
</comment>
<feature type="region of interest" description="Disordered" evidence="6">
    <location>
        <begin position="312"/>
        <end position="331"/>
    </location>
</feature>
<dbReference type="AlphaFoldDB" id="A0A7W8D6G0"/>
<comment type="caution">
    <text evidence="8">The sequence shown here is derived from an EMBL/GenBank/DDBJ whole genome shotgun (WGS) entry which is preliminary data.</text>
</comment>
<evidence type="ECO:0000313" key="8">
    <source>
        <dbReference type="EMBL" id="MBB5207153.1"/>
    </source>
</evidence>
<organism evidence="8 9">
    <name type="scientific">Chiayiivirga flava</name>
    <dbReference type="NCBI Taxonomy" id="659595"/>
    <lineage>
        <taxon>Bacteria</taxon>
        <taxon>Pseudomonadati</taxon>
        <taxon>Pseudomonadota</taxon>
        <taxon>Gammaproteobacteria</taxon>
        <taxon>Lysobacterales</taxon>
        <taxon>Lysobacteraceae</taxon>
        <taxon>Chiayiivirga</taxon>
    </lineage>
</organism>
<proteinExistence type="inferred from homology"/>
<dbReference type="SUPFAM" id="SSF54534">
    <property type="entry name" value="FKBP-like"/>
    <property type="match status" value="1"/>
</dbReference>
<dbReference type="InterPro" id="IPR046357">
    <property type="entry name" value="PPIase_dom_sf"/>
</dbReference>
<dbReference type="InterPro" id="IPR000297">
    <property type="entry name" value="PPIase_PpiC"/>
</dbReference>
<evidence type="ECO:0000256" key="2">
    <source>
        <dbReference type="ARBA" id="ARBA00007656"/>
    </source>
</evidence>
<evidence type="ECO:0000256" key="4">
    <source>
        <dbReference type="ARBA" id="ARBA00023110"/>
    </source>
</evidence>
<feature type="compositionally biased region" description="Pro residues" evidence="6">
    <location>
        <begin position="321"/>
        <end position="331"/>
    </location>
</feature>
<sequence>MKPVVIAVAVLAAFGLGWLGGRSTAPAAAHAPAPGPWIARIGDEYVTEAMFVEEMQRRGGSQPGQFQTAEQRRALLDDLIYRRALVDAAHRTGLDRQPAVRRSLEQILANQYLQGTLRRTQQDLDVTPEDVRAEYERRADSYTVPARRRLAMIRLGVSKDADAAAWTQAESLMAQARTKALALPADVPHFGVLAREYSDDRASRYRGGVIGWIADDRAERYTWDAAVLDAGLALKNDGDVSEVLRGADGVYLVRLVEAEPARARDFDDLAAGIRQGLLQQKLTQAEHDFRVALVKDADVEVRESALAAIAPVGPAADTTPQQPPAMPAQEG</sequence>
<keyword evidence="4 5" id="KW-0697">Rotamase</keyword>
<dbReference type="Pfam" id="PF13145">
    <property type="entry name" value="Rotamase_2"/>
    <property type="match status" value="1"/>
</dbReference>
<dbReference type="PROSITE" id="PS01096">
    <property type="entry name" value="PPIC_PPIASE_1"/>
    <property type="match status" value="1"/>
</dbReference>
<evidence type="ECO:0000256" key="5">
    <source>
        <dbReference type="PROSITE-ProRule" id="PRU00278"/>
    </source>
</evidence>
<dbReference type="PROSITE" id="PS50198">
    <property type="entry name" value="PPIC_PPIASE_2"/>
    <property type="match status" value="1"/>
</dbReference>